<feature type="domain" description="S1 motif" evidence="5">
    <location>
        <begin position="136"/>
        <end position="230"/>
    </location>
</feature>
<dbReference type="SUPFAM" id="SSF50249">
    <property type="entry name" value="Nucleic acid-binding proteins"/>
    <property type="match status" value="4"/>
</dbReference>
<dbReference type="PANTHER" id="PTHR23270:SF10">
    <property type="entry name" value="PROTEIN RRP5 HOMOLOG"/>
    <property type="match status" value="1"/>
</dbReference>
<dbReference type="CDD" id="cd05693">
    <property type="entry name" value="S1_Rrp5_repeat_hs1_sc1"/>
    <property type="match status" value="1"/>
</dbReference>
<organism evidence="6 7">
    <name type="scientific">Polysphondylium violaceum</name>
    <dbReference type="NCBI Taxonomy" id="133409"/>
    <lineage>
        <taxon>Eukaryota</taxon>
        <taxon>Amoebozoa</taxon>
        <taxon>Evosea</taxon>
        <taxon>Eumycetozoa</taxon>
        <taxon>Dictyostelia</taxon>
        <taxon>Dictyosteliales</taxon>
        <taxon>Dictyosteliaceae</taxon>
        <taxon>Polysphondylium</taxon>
    </lineage>
</organism>
<dbReference type="Gene3D" id="2.40.50.140">
    <property type="entry name" value="Nucleic acid-binding proteins"/>
    <property type="match status" value="4"/>
</dbReference>
<dbReference type="Proteomes" id="UP000695562">
    <property type="component" value="Unassembled WGS sequence"/>
</dbReference>
<evidence type="ECO:0000256" key="2">
    <source>
        <dbReference type="ARBA" id="ARBA00022737"/>
    </source>
</evidence>
<feature type="domain" description="S1 motif" evidence="5">
    <location>
        <begin position="246"/>
        <end position="319"/>
    </location>
</feature>
<feature type="compositionally biased region" description="Basic and acidic residues" evidence="4">
    <location>
        <begin position="35"/>
        <end position="58"/>
    </location>
</feature>
<keyword evidence="7" id="KW-1185">Reference proteome</keyword>
<dbReference type="InterPro" id="IPR003029">
    <property type="entry name" value="S1_domain"/>
</dbReference>
<dbReference type="PANTHER" id="PTHR23270">
    <property type="entry name" value="PROGRAMMED CELL DEATH PROTEIN 11 PRE-RRNA PROCESSING PROTEIN RRP5"/>
    <property type="match status" value="1"/>
</dbReference>
<evidence type="ECO:0000313" key="6">
    <source>
        <dbReference type="EMBL" id="KAF2077214.1"/>
    </source>
</evidence>
<dbReference type="PROSITE" id="PS50126">
    <property type="entry name" value="S1"/>
    <property type="match status" value="5"/>
</dbReference>
<dbReference type="Pfam" id="PF00575">
    <property type="entry name" value="S1"/>
    <property type="match status" value="1"/>
</dbReference>
<sequence>MTDFVRGKTQHKKISAEKDDEEIISSKRIVPKRPNQSDKDKKVSKKLKSETTETTESDKDKNLFTSAYSQLKNIKKHKNASNLENLTPTQAKEYIADPNNSLTRKEEEDAKRMLPFLRKNIPTSATRIMKKDLHPGMVVLASFESISEIDITISLPFGLKGFVKFNEISDSFTEWMTKVLENDQGNDSNFKKMKTISDQLRKMFSKGQLIKCGIVGLTDHHTEGLHCTFRPEVVNSGCSIDTFAEGMTIYGTVQSIQDKGYIVSFGSNDYNGFLEFKNTCYYHPGSTNEDPVALYVGQPVECAILEVDKSTKTLKLSASHQLVSRATIKNSEVVTMDSIKAGMLVETKVLAVLNNGLHLAFLDFFAGDVFILHVQNNLESYKPDQNLKARILFVNQVQKRIGLSCLNHILGYKPYPFGTLKTGQIIEENQLTIEKVDPLEMIVSKPSTAVGQSANALVKGYIHLNESETNVDNLTNAFKRASKLNKKCRVKHLDYLDGMATYTCKSKEIEKTFYSYQDIQCGMILNGKIKQVRDDSLEVEIAPSIYAVVPRNSMAEMIVREPAKMFKVGQVVKVRVITVDAEKKRLVVTLKKSLIHSEYPIISNQEYTVPPGTLSHGVITKTTPNLVFVSFYNNCFGVVQRQELSKSIVESTQRQFPIGRTVLTRVLQKGKNGLNLSLIIEESDFETHRQIMDRLIKEQQDKMMKEQQNNQQDNQESEQEESEQEESEQENESEQESSESESEESESEQESESESEPEPTPAPVKKQPTKPTTAPAKKQAPSKVAKTK</sequence>
<dbReference type="GO" id="GO:0006364">
    <property type="term" value="P:rRNA processing"/>
    <property type="evidence" value="ECO:0007669"/>
    <property type="project" value="InterPro"/>
</dbReference>
<dbReference type="EMBL" id="AJWJ01000035">
    <property type="protein sequence ID" value="KAF2077214.1"/>
    <property type="molecule type" value="Genomic_DNA"/>
</dbReference>
<dbReference type="InterPro" id="IPR012340">
    <property type="entry name" value="NA-bd_OB-fold"/>
</dbReference>
<comment type="caution">
    <text evidence="6">The sequence shown here is derived from an EMBL/GenBank/DDBJ whole genome shotgun (WGS) entry which is preliminary data.</text>
</comment>
<dbReference type="OrthoDB" id="412781at2759"/>
<gene>
    <name evidence="6" type="ORF">CYY_001468</name>
</gene>
<dbReference type="GO" id="GO:0032040">
    <property type="term" value="C:small-subunit processome"/>
    <property type="evidence" value="ECO:0007669"/>
    <property type="project" value="TreeGrafter"/>
</dbReference>
<evidence type="ECO:0000256" key="1">
    <source>
        <dbReference type="ARBA" id="ARBA00004123"/>
    </source>
</evidence>
<protein>
    <recommendedName>
        <fullName evidence="5">S1 motif domain-containing protein</fullName>
    </recommendedName>
</protein>
<feature type="compositionally biased region" description="Acidic residues" evidence="4">
    <location>
        <begin position="715"/>
        <end position="757"/>
    </location>
</feature>
<dbReference type="SMART" id="SM00316">
    <property type="entry name" value="S1"/>
    <property type="match status" value="5"/>
</dbReference>
<dbReference type="AlphaFoldDB" id="A0A8J4Q374"/>
<accession>A0A8J4Q374</accession>
<feature type="domain" description="S1 motif" evidence="5">
    <location>
        <begin position="612"/>
        <end position="681"/>
    </location>
</feature>
<dbReference type="InterPro" id="IPR048059">
    <property type="entry name" value="Rrp5_S1_rpt_hs1_sc1"/>
</dbReference>
<comment type="subcellular location">
    <subcellularLocation>
        <location evidence="1">Nucleus</location>
    </subcellularLocation>
</comment>
<dbReference type="FunFam" id="2.40.50.140:FF:000103">
    <property type="entry name" value="protein RRP5 homolog"/>
    <property type="match status" value="1"/>
</dbReference>
<dbReference type="InterPro" id="IPR045209">
    <property type="entry name" value="Rrp5"/>
</dbReference>
<reference evidence="6" key="1">
    <citation type="submission" date="2020-01" db="EMBL/GenBank/DDBJ databases">
        <title>Development of genomics and gene disruption for Polysphondylium violaceum indicates a role for the polyketide synthase stlB in stalk morphogenesis.</title>
        <authorList>
            <person name="Narita B."/>
            <person name="Kawabe Y."/>
            <person name="Kin K."/>
            <person name="Saito T."/>
            <person name="Gibbs R."/>
            <person name="Kuspa A."/>
            <person name="Muzny D."/>
            <person name="Queller D."/>
            <person name="Richards S."/>
            <person name="Strassman J."/>
            <person name="Sucgang R."/>
            <person name="Worley K."/>
            <person name="Schaap P."/>
        </authorList>
    </citation>
    <scope>NUCLEOTIDE SEQUENCE</scope>
    <source>
        <strain evidence="6">QSvi11</strain>
    </source>
</reference>
<evidence type="ECO:0000313" key="7">
    <source>
        <dbReference type="Proteomes" id="UP000695562"/>
    </source>
</evidence>
<keyword evidence="3" id="KW-0539">Nucleus</keyword>
<feature type="region of interest" description="Disordered" evidence="4">
    <location>
        <begin position="701"/>
        <end position="788"/>
    </location>
</feature>
<dbReference type="GO" id="GO:0003723">
    <property type="term" value="F:RNA binding"/>
    <property type="evidence" value="ECO:0007669"/>
    <property type="project" value="TreeGrafter"/>
</dbReference>
<dbReference type="FunFam" id="2.40.50.140:FF:000768">
    <property type="match status" value="1"/>
</dbReference>
<feature type="domain" description="S1 motif" evidence="5">
    <location>
        <begin position="522"/>
        <end position="591"/>
    </location>
</feature>
<feature type="domain" description="S1 motif" evidence="5">
    <location>
        <begin position="342"/>
        <end position="406"/>
    </location>
</feature>
<evidence type="ECO:0000256" key="3">
    <source>
        <dbReference type="ARBA" id="ARBA00023242"/>
    </source>
</evidence>
<name>A0A8J4Q374_9MYCE</name>
<keyword evidence="2" id="KW-0677">Repeat</keyword>
<evidence type="ECO:0000256" key="4">
    <source>
        <dbReference type="SAM" id="MobiDB-lite"/>
    </source>
</evidence>
<feature type="region of interest" description="Disordered" evidence="4">
    <location>
        <begin position="1"/>
        <end position="58"/>
    </location>
</feature>
<proteinExistence type="predicted"/>
<evidence type="ECO:0000259" key="5">
    <source>
        <dbReference type="PROSITE" id="PS50126"/>
    </source>
</evidence>